<keyword evidence="2 3" id="KW-0175">Coiled coil</keyword>
<comment type="caution">
    <text evidence="5">The sequence shown here is derived from an EMBL/GenBank/DDBJ whole genome shotgun (WGS) entry which is preliminary data.</text>
</comment>
<dbReference type="GO" id="GO:0009904">
    <property type="term" value="P:chloroplast accumulation movement"/>
    <property type="evidence" value="ECO:0007669"/>
    <property type="project" value="TreeGrafter"/>
</dbReference>
<sequence>MNRMGSIQENAPTDISPATSPTSQACVSFSSASLTSPITNGMLEANHHCTVQKDSKISAVQDDLCNPELVQKAPVSIENAAGSSEPRVEDIQETHSISSLSSLDTPTAHFIDSLPQPANGCSINTFDICINGVSPSTASTAMNECTDKVLLVSSNEHNQLQLEAASVANRTAEPIHHSKHTEHANMQRGSVETTAPFESVKEAASKFGGITNWTAQKVLSTERRKEVEHELEKAQEEIPQYKKRLEAAKDAKAQALTEVDGTDRLIRGLKPKLERAQTEEAKVKLDSELAQVRIAEMEQKIGNDGAKAAVEVAKAVHTATVAELKSMKQELETLQGKYASLVNDRDMAIKRAQKAVSESTEIEKAVEELTLELIAAKEALESARLAHLEAEGQRVMAAMAREKYFLNWKKELKQAEEEVEKLNKEFSSANVLKSKIDTASALLLIHKTEMATCMKSRSTQEINSIDNEDDPKGELEQTVINPTETPAAVTLAIRELEEGKIDIEEAKVNVNYLRFAAASLKSELDKQKAALATMRERQGVASTVGASIKAKLNGALNELELVQIKEKEAKAMIADLPRVLEQATQATDEAKLEATLAYEELHKAKEEAEQAKAGLSTIEIRLDATLKEIDATKASERLALASINALQESELTASAEEKATAPTGVTLSLEEYNALGRRAHEIEEQCHLRVAAAMSQIELALESESSRLVNLELTNRELGVKKEALRMALERTESTEKGKLSSEQDLRKWRAEKQRKASDAASKMVNTIQSSSMRNEKGEELNNFDKHHKFSEYSSQPLSNPDMSMLENGAAASESEVKKKKKKSIFPQIVLFMGKKSHNLQSE</sequence>
<protein>
    <submittedName>
        <fullName evidence="5">Protein WEAK CHLOROPLAST MOVEMENT UNDER BLUE LIGHT 1-like protein</fullName>
    </submittedName>
</protein>
<feature type="compositionally biased region" description="Basic and acidic residues" evidence="4">
    <location>
        <begin position="732"/>
        <end position="758"/>
    </location>
</feature>
<feature type="compositionally biased region" description="Polar residues" evidence="4">
    <location>
        <begin position="792"/>
        <end position="802"/>
    </location>
</feature>
<dbReference type="AlphaFoldDB" id="A0A443P046"/>
<evidence type="ECO:0000256" key="2">
    <source>
        <dbReference type="ARBA" id="ARBA00023054"/>
    </source>
</evidence>
<feature type="region of interest" description="Disordered" evidence="4">
    <location>
        <begin position="791"/>
        <end position="822"/>
    </location>
</feature>
<dbReference type="Proteomes" id="UP000283530">
    <property type="component" value="Unassembled WGS sequence"/>
</dbReference>
<name>A0A443P046_9MAGN</name>
<comment type="similarity">
    <text evidence="1">Belongs to the WEB family.</text>
</comment>
<evidence type="ECO:0000256" key="4">
    <source>
        <dbReference type="SAM" id="MobiDB-lite"/>
    </source>
</evidence>
<dbReference type="Pfam" id="PF05701">
    <property type="entry name" value="WEMBL"/>
    <property type="match status" value="1"/>
</dbReference>
<dbReference type="PROSITE" id="PS51257">
    <property type="entry name" value="PROKAR_LIPOPROTEIN"/>
    <property type="match status" value="1"/>
</dbReference>
<dbReference type="GO" id="GO:0009903">
    <property type="term" value="P:chloroplast avoidance movement"/>
    <property type="evidence" value="ECO:0007669"/>
    <property type="project" value="TreeGrafter"/>
</dbReference>
<evidence type="ECO:0000256" key="3">
    <source>
        <dbReference type="SAM" id="Coils"/>
    </source>
</evidence>
<keyword evidence="6" id="KW-1185">Reference proteome</keyword>
<feature type="region of interest" description="Disordered" evidence="4">
    <location>
        <begin position="1"/>
        <end position="22"/>
    </location>
</feature>
<feature type="coiled-coil region" evidence="3">
    <location>
        <begin position="324"/>
        <end position="432"/>
    </location>
</feature>
<dbReference type="EMBL" id="QPKB01000005">
    <property type="protein sequence ID" value="RWR84155.1"/>
    <property type="molecule type" value="Genomic_DNA"/>
</dbReference>
<dbReference type="GO" id="GO:0005829">
    <property type="term" value="C:cytosol"/>
    <property type="evidence" value="ECO:0007669"/>
    <property type="project" value="TreeGrafter"/>
</dbReference>
<accession>A0A443P046</accession>
<feature type="region of interest" description="Disordered" evidence="4">
    <location>
        <begin position="732"/>
        <end position="777"/>
    </location>
</feature>
<gene>
    <name evidence="5" type="ORF">CKAN_01294500</name>
</gene>
<evidence type="ECO:0000256" key="1">
    <source>
        <dbReference type="ARBA" id="ARBA00005485"/>
    </source>
</evidence>
<evidence type="ECO:0000313" key="5">
    <source>
        <dbReference type="EMBL" id="RWR84155.1"/>
    </source>
</evidence>
<feature type="compositionally biased region" description="Polar residues" evidence="4">
    <location>
        <begin position="764"/>
        <end position="773"/>
    </location>
</feature>
<dbReference type="PANTHER" id="PTHR32054">
    <property type="entry name" value="HEAVY CHAIN, PUTATIVE, EXPRESSED-RELATED-RELATED"/>
    <property type="match status" value="1"/>
</dbReference>
<dbReference type="STRING" id="337451.A0A443P046"/>
<dbReference type="InterPro" id="IPR008545">
    <property type="entry name" value="Web"/>
</dbReference>
<feature type="coiled-coil region" evidence="3">
    <location>
        <begin position="217"/>
        <end position="258"/>
    </location>
</feature>
<organism evidence="5 6">
    <name type="scientific">Cinnamomum micranthum f. kanehirae</name>
    <dbReference type="NCBI Taxonomy" id="337451"/>
    <lineage>
        <taxon>Eukaryota</taxon>
        <taxon>Viridiplantae</taxon>
        <taxon>Streptophyta</taxon>
        <taxon>Embryophyta</taxon>
        <taxon>Tracheophyta</taxon>
        <taxon>Spermatophyta</taxon>
        <taxon>Magnoliopsida</taxon>
        <taxon>Magnoliidae</taxon>
        <taxon>Laurales</taxon>
        <taxon>Lauraceae</taxon>
        <taxon>Cinnamomum</taxon>
    </lineage>
</organism>
<proteinExistence type="inferred from homology"/>
<evidence type="ECO:0000313" key="6">
    <source>
        <dbReference type="Proteomes" id="UP000283530"/>
    </source>
</evidence>
<reference evidence="5 6" key="1">
    <citation type="journal article" date="2019" name="Nat. Plants">
        <title>Stout camphor tree genome fills gaps in understanding of flowering plant genome evolution.</title>
        <authorList>
            <person name="Chaw S.M."/>
            <person name="Liu Y.C."/>
            <person name="Wu Y.W."/>
            <person name="Wang H.Y."/>
            <person name="Lin C.I."/>
            <person name="Wu C.S."/>
            <person name="Ke H.M."/>
            <person name="Chang L.Y."/>
            <person name="Hsu C.Y."/>
            <person name="Yang H.T."/>
            <person name="Sudianto E."/>
            <person name="Hsu M.H."/>
            <person name="Wu K.P."/>
            <person name="Wang L.N."/>
            <person name="Leebens-Mack J.H."/>
            <person name="Tsai I.J."/>
        </authorList>
    </citation>
    <scope>NUCLEOTIDE SEQUENCE [LARGE SCALE GENOMIC DNA]</scope>
    <source>
        <strain evidence="6">cv. Chaw 1501</strain>
        <tissue evidence="5">Young leaves</tissue>
    </source>
</reference>
<dbReference type="PANTHER" id="PTHR32054:SF31">
    <property type="entry name" value="PROTEIN WEAK CHLOROPLAST MOVEMENT UNDER BLUE LIGHT 1"/>
    <property type="match status" value="1"/>
</dbReference>
<feature type="coiled-coil region" evidence="3">
    <location>
        <begin position="591"/>
        <end position="621"/>
    </location>
</feature>
<dbReference type="OrthoDB" id="1931671at2759"/>